<evidence type="ECO:0000256" key="10">
    <source>
        <dbReference type="ARBA" id="ARBA00023180"/>
    </source>
</evidence>
<dbReference type="GO" id="GO:0098552">
    <property type="term" value="C:side of membrane"/>
    <property type="evidence" value="ECO:0007669"/>
    <property type="project" value="UniProtKB-KW"/>
</dbReference>
<evidence type="ECO:0000256" key="2">
    <source>
        <dbReference type="ARBA" id="ARBA00009812"/>
    </source>
</evidence>
<evidence type="ECO:0000256" key="9">
    <source>
        <dbReference type="ARBA" id="ARBA00023157"/>
    </source>
</evidence>
<comment type="caution">
    <text evidence="13">The sequence shown here is derived from an EMBL/GenBank/DDBJ whole genome shotgun (WGS) entry which is preliminary data.</text>
</comment>
<feature type="non-terminal residue" evidence="13">
    <location>
        <position position="1"/>
    </location>
</feature>
<keyword evidence="5" id="KW-0732">Signal</keyword>
<dbReference type="GO" id="GO:0098632">
    <property type="term" value="F:cell-cell adhesion mediator activity"/>
    <property type="evidence" value="ECO:0007669"/>
    <property type="project" value="TreeGrafter"/>
</dbReference>
<dbReference type="InterPro" id="IPR003961">
    <property type="entry name" value="FN3_dom"/>
</dbReference>
<keyword evidence="11" id="KW-0449">Lipoprotein</keyword>
<dbReference type="Pfam" id="PF00041">
    <property type="entry name" value="fn3"/>
    <property type="match status" value="1"/>
</dbReference>
<dbReference type="SUPFAM" id="SSF49265">
    <property type="entry name" value="Fibronectin type III"/>
    <property type="match status" value="1"/>
</dbReference>
<dbReference type="GO" id="GO:0007411">
    <property type="term" value="P:axon guidance"/>
    <property type="evidence" value="ECO:0007669"/>
    <property type="project" value="TreeGrafter"/>
</dbReference>
<dbReference type="SMART" id="SM00060">
    <property type="entry name" value="FN3"/>
    <property type="match status" value="1"/>
</dbReference>
<dbReference type="OrthoDB" id="5982258at2759"/>
<keyword evidence="7" id="KW-0130">Cell adhesion</keyword>
<evidence type="ECO:0000256" key="8">
    <source>
        <dbReference type="ARBA" id="ARBA00023136"/>
    </source>
</evidence>
<evidence type="ECO:0000259" key="12">
    <source>
        <dbReference type="PROSITE" id="PS50853"/>
    </source>
</evidence>
<evidence type="ECO:0000256" key="4">
    <source>
        <dbReference type="ARBA" id="ARBA00022622"/>
    </source>
</evidence>
<comment type="similarity">
    <text evidence="2">Belongs to the immunoglobulin superfamily. Contactin family.</text>
</comment>
<dbReference type="PANTHER" id="PTHR44170">
    <property type="entry name" value="PROTEIN SIDEKICK"/>
    <property type="match status" value="1"/>
</dbReference>
<dbReference type="InterPro" id="IPR036116">
    <property type="entry name" value="FN3_sf"/>
</dbReference>
<keyword evidence="10" id="KW-0325">Glycoprotein</keyword>
<dbReference type="PROSITE" id="PS50853">
    <property type="entry name" value="FN3"/>
    <property type="match status" value="2"/>
</dbReference>
<dbReference type="GO" id="GO:0005886">
    <property type="term" value="C:plasma membrane"/>
    <property type="evidence" value="ECO:0007669"/>
    <property type="project" value="UniProtKB-SubCell"/>
</dbReference>
<dbReference type="Gene3D" id="2.60.40.10">
    <property type="entry name" value="Immunoglobulins"/>
    <property type="match status" value="2"/>
</dbReference>
<keyword evidence="14" id="KW-1185">Reference proteome</keyword>
<evidence type="ECO:0000313" key="14">
    <source>
        <dbReference type="Proteomes" id="UP000562322"/>
    </source>
</evidence>
<keyword evidence="6" id="KW-0677">Repeat</keyword>
<feature type="domain" description="Fibronectin type-III" evidence="12">
    <location>
        <begin position="82"/>
        <end position="176"/>
    </location>
</feature>
<accession>A0A7L0W7J5</accession>
<dbReference type="InterPro" id="IPR013783">
    <property type="entry name" value="Ig-like_fold"/>
</dbReference>
<dbReference type="FunFam" id="2.60.40.10:FF:000028">
    <property type="entry name" value="Neuronal cell adhesion molecule"/>
    <property type="match status" value="1"/>
</dbReference>
<gene>
    <name evidence="13" type="primary">Cntn5_0</name>
    <name evidence="13" type="ORF">ALELAT_R07107</name>
</gene>
<evidence type="ECO:0000256" key="3">
    <source>
        <dbReference type="ARBA" id="ARBA00022475"/>
    </source>
</evidence>
<dbReference type="AlphaFoldDB" id="A0A7L0W7J5"/>
<evidence type="ECO:0000256" key="7">
    <source>
        <dbReference type="ARBA" id="ARBA00022889"/>
    </source>
</evidence>
<sequence>VSEEFQNGEGFGYIVAFRPNGTRGWKEKMVTSSDASKFIYRDESVPPLTPFEVKVGVYNNKGDGPFSPIVVICSAEGEPTAAPIDVKATSLSVSEILVAWKHIKESLGRPQGFEVGYWKDMEQEEAAEKVKTEGNESSILLTGLEGNTLYHLTVRAYNAAGYGPPSTAVRAATKKSLPLLPHKPSSLLNSYSSSPSAFFLFVIFVCKQEGQSNSQVIETQKTSAVLLLPDVGVYIIEVCAVSEGGDGTASPQIRVPSFA</sequence>
<organism evidence="13 14">
    <name type="scientific">Alectura lathami</name>
    <name type="common">Australian brush turkey</name>
    <dbReference type="NCBI Taxonomy" id="81907"/>
    <lineage>
        <taxon>Eukaryota</taxon>
        <taxon>Metazoa</taxon>
        <taxon>Chordata</taxon>
        <taxon>Craniata</taxon>
        <taxon>Vertebrata</taxon>
        <taxon>Euteleostomi</taxon>
        <taxon>Archelosauria</taxon>
        <taxon>Archosauria</taxon>
        <taxon>Dinosauria</taxon>
        <taxon>Saurischia</taxon>
        <taxon>Theropoda</taxon>
        <taxon>Coelurosauria</taxon>
        <taxon>Aves</taxon>
        <taxon>Neognathae</taxon>
        <taxon>Galloanserae</taxon>
        <taxon>Galliformes</taxon>
        <taxon>Megapodiidae</taxon>
        <taxon>Alectura</taxon>
    </lineage>
</organism>
<dbReference type="GO" id="GO:0030424">
    <property type="term" value="C:axon"/>
    <property type="evidence" value="ECO:0007669"/>
    <property type="project" value="TreeGrafter"/>
</dbReference>
<evidence type="ECO:0000256" key="5">
    <source>
        <dbReference type="ARBA" id="ARBA00022729"/>
    </source>
</evidence>
<protein>
    <submittedName>
        <fullName evidence="13">CNTN5 protein</fullName>
    </submittedName>
</protein>
<keyword evidence="9" id="KW-1015">Disulfide bond</keyword>
<dbReference type="CDD" id="cd00063">
    <property type="entry name" value="FN3"/>
    <property type="match status" value="2"/>
</dbReference>
<name>A0A7L0W7J5_ALELA</name>
<dbReference type="Proteomes" id="UP000562322">
    <property type="component" value="Unassembled WGS sequence"/>
</dbReference>
<keyword evidence="8" id="KW-0472">Membrane</keyword>
<evidence type="ECO:0000256" key="6">
    <source>
        <dbReference type="ARBA" id="ARBA00022737"/>
    </source>
</evidence>
<dbReference type="GO" id="GO:0007420">
    <property type="term" value="P:brain development"/>
    <property type="evidence" value="ECO:0007669"/>
    <property type="project" value="TreeGrafter"/>
</dbReference>
<evidence type="ECO:0000256" key="1">
    <source>
        <dbReference type="ARBA" id="ARBA00004609"/>
    </source>
</evidence>
<keyword evidence="3" id="KW-1003">Cell membrane</keyword>
<feature type="domain" description="Fibronectin type-III" evidence="12">
    <location>
        <begin position="1"/>
        <end position="77"/>
    </location>
</feature>
<comment type="subcellular location">
    <subcellularLocation>
        <location evidence="1">Cell membrane</location>
        <topology evidence="1">Lipid-anchor</topology>
        <topology evidence="1">GPI-anchor</topology>
    </subcellularLocation>
</comment>
<evidence type="ECO:0000256" key="11">
    <source>
        <dbReference type="ARBA" id="ARBA00023288"/>
    </source>
</evidence>
<dbReference type="EMBL" id="VXAV01003974">
    <property type="protein sequence ID" value="NXL87087.1"/>
    <property type="molecule type" value="Genomic_DNA"/>
</dbReference>
<feature type="non-terminal residue" evidence="13">
    <location>
        <position position="259"/>
    </location>
</feature>
<proteinExistence type="inferred from homology"/>
<keyword evidence="4" id="KW-0336">GPI-anchor</keyword>
<dbReference type="FunFam" id="2.60.40.10:FF:000035">
    <property type="entry name" value="Contactin 1"/>
    <property type="match status" value="1"/>
</dbReference>
<reference evidence="13 14" key="1">
    <citation type="submission" date="2019-09" db="EMBL/GenBank/DDBJ databases">
        <title>Bird 10,000 Genomes (B10K) Project - Family phase.</title>
        <authorList>
            <person name="Zhang G."/>
        </authorList>
    </citation>
    <scope>NUCLEOTIDE SEQUENCE [LARGE SCALE GENOMIC DNA]</scope>
    <source>
        <strain evidence="13">B10K-DU-001-39</strain>
        <tissue evidence="13">Muscle</tissue>
    </source>
</reference>
<evidence type="ECO:0000313" key="13">
    <source>
        <dbReference type="EMBL" id="NXL87087.1"/>
    </source>
</evidence>
<dbReference type="PANTHER" id="PTHR44170:SF17">
    <property type="entry name" value="CONTACTIN-5"/>
    <property type="match status" value="1"/>
</dbReference>